<dbReference type="GO" id="GO:0005886">
    <property type="term" value="C:plasma membrane"/>
    <property type="evidence" value="ECO:0007669"/>
    <property type="project" value="TreeGrafter"/>
</dbReference>
<proteinExistence type="predicted"/>
<dbReference type="Gene3D" id="2.30.29.30">
    <property type="entry name" value="Pleckstrin-homology domain (PH domain)/Phosphotyrosine-binding domain (PTB)"/>
    <property type="match status" value="2"/>
</dbReference>
<dbReference type="CDD" id="cd01204">
    <property type="entry name" value="PTB_IRS"/>
    <property type="match status" value="1"/>
</dbReference>
<feature type="compositionally biased region" description="Polar residues" evidence="2">
    <location>
        <begin position="340"/>
        <end position="355"/>
    </location>
</feature>
<dbReference type="GO" id="GO:0005158">
    <property type="term" value="F:insulin receptor binding"/>
    <property type="evidence" value="ECO:0007669"/>
    <property type="project" value="InterPro"/>
</dbReference>
<comment type="caution">
    <text evidence="5">The sequence shown here is derived from an EMBL/GenBank/DDBJ whole genome shotgun (WGS) entry which is preliminary data.</text>
</comment>
<accession>A0A5C6N9C0</accession>
<feature type="domain" description="IRS-type PTB" evidence="4">
    <location>
        <begin position="233"/>
        <end position="339"/>
    </location>
</feature>
<keyword evidence="6" id="KW-1185">Reference proteome</keyword>
<dbReference type="CDD" id="cd01257">
    <property type="entry name" value="PH_IRS"/>
    <property type="match status" value="1"/>
</dbReference>
<dbReference type="GO" id="GO:0008286">
    <property type="term" value="P:insulin receptor signaling pathway"/>
    <property type="evidence" value="ECO:0007669"/>
    <property type="project" value="InterPro"/>
</dbReference>
<evidence type="ECO:0000259" key="3">
    <source>
        <dbReference type="PROSITE" id="PS50003"/>
    </source>
</evidence>
<dbReference type="PROSITE" id="PS51064">
    <property type="entry name" value="IRS_PTB"/>
    <property type="match status" value="1"/>
</dbReference>
<dbReference type="GO" id="GO:0005829">
    <property type="term" value="C:cytosol"/>
    <property type="evidence" value="ECO:0007669"/>
    <property type="project" value="TreeGrafter"/>
</dbReference>
<feature type="region of interest" description="Disordered" evidence="2">
    <location>
        <begin position="502"/>
        <end position="536"/>
    </location>
</feature>
<dbReference type="PANTHER" id="PTHR10614">
    <property type="entry name" value="INSULIN RECEPTOR SUBSTRATE"/>
    <property type="match status" value="1"/>
</dbReference>
<dbReference type="EMBL" id="RHFK02000016">
    <property type="protein sequence ID" value="TWW63856.1"/>
    <property type="molecule type" value="Genomic_DNA"/>
</dbReference>
<dbReference type="SMART" id="SM00310">
    <property type="entry name" value="PTBI"/>
    <property type="match status" value="1"/>
</dbReference>
<organism evidence="5 6">
    <name type="scientific">Takifugu flavidus</name>
    <name type="common">sansaifugu</name>
    <dbReference type="NCBI Taxonomy" id="433684"/>
    <lineage>
        <taxon>Eukaryota</taxon>
        <taxon>Metazoa</taxon>
        <taxon>Chordata</taxon>
        <taxon>Craniata</taxon>
        <taxon>Vertebrata</taxon>
        <taxon>Euteleostomi</taxon>
        <taxon>Actinopterygii</taxon>
        <taxon>Neopterygii</taxon>
        <taxon>Teleostei</taxon>
        <taxon>Neoteleostei</taxon>
        <taxon>Acanthomorphata</taxon>
        <taxon>Eupercaria</taxon>
        <taxon>Tetraodontiformes</taxon>
        <taxon>Tetradontoidea</taxon>
        <taxon>Tetraodontidae</taxon>
        <taxon>Takifugu</taxon>
    </lineage>
</organism>
<dbReference type="SMART" id="SM00233">
    <property type="entry name" value="PH"/>
    <property type="match status" value="1"/>
</dbReference>
<dbReference type="PRINTS" id="PR00628">
    <property type="entry name" value="INSULINRSI"/>
</dbReference>
<dbReference type="AlphaFoldDB" id="A0A5C6N9C0"/>
<feature type="region of interest" description="Disordered" evidence="2">
    <location>
        <begin position="339"/>
        <end position="429"/>
    </location>
</feature>
<dbReference type="Pfam" id="PF02174">
    <property type="entry name" value="IRS"/>
    <property type="match status" value="1"/>
</dbReference>
<keyword evidence="1" id="KW-0597">Phosphoprotein</keyword>
<feature type="domain" description="PH" evidence="3">
    <location>
        <begin position="94"/>
        <end position="206"/>
    </location>
</feature>
<gene>
    <name evidence="5" type="ORF">D4764_03G0008640</name>
</gene>
<sequence length="587" mass="65146">MEENAVDHNTKSPGPSNGTTLSRISSNQAWESPRCPPPWIITHQEEQNSQDHPAGLHSNPPSQFTEEFFCSSQTATSLIPLASTLVMSSWQQSDVVKQGYLGKLERNHRRYFVLRAGSHMGPSRLEWYKNQQKFAAMEKSGSKAALFGSSKQGVIYLRCCLGVSRICSARRGHTVALYAKDQTMVLVAEDQWEQEEWYLAVKKLIEEWKEEECREGFSEEDDGYCTLPPTPYFREVWPVTVKPRGLGCSKSLTGESRLCLTVSSLILVKVGVSSDLPSVTIPLLSVRRFGHLDGSFYLELGRSAPSGAGEVWMEATDQAAQNIHEAVREAVRAMRVLPTFNGSPTSTNHCQTLASQRCRPKHKDKPVNVRSPGPRATPPTRKPESPTRRESHKPESALRPILHFSPPKSHPITMESKPEHHPGGMEDWEPEEEEQGLGYVMMSPQASQPPDDYVVMASPHKHDWPACSTLQTSINSSTSVCFAPLFPSQPQTEEHIQPCRLTSMSSQQSEAGTSQSQLSVGCGEQRRPPRQTWTTSTPVRTIHGHVIGSPVMRRQGGSSSDWSPVGPPVRRSLLSSCLLSCLQDNTC</sequence>
<dbReference type="PANTHER" id="PTHR10614:SF8">
    <property type="entry name" value="INSULIN RECEPTOR SUBSTRATE 3"/>
    <property type="match status" value="1"/>
</dbReference>
<dbReference type="InterPro" id="IPR002404">
    <property type="entry name" value="IRS_PTB"/>
</dbReference>
<dbReference type="GO" id="GO:0043548">
    <property type="term" value="F:phosphatidylinositol 3-kinase binding"/>
    <property type="evidence" value="ECO:0007669"/>
    <property type="project" value="TreeGrafter"/>
</dbReference>
<dbReference type="InterPro" id="IPR001849">
    <property type="entry name" value="PH_domain"/>
</dbReference>
<name>A0A5C6N9C0_9TELE</name>
<evidence type="ECO:0000313" key="5">
    <source>
        <dbReference type="EMBL" id="TWW63856.1"/>
    </source>
</evidence>
<dbReference type="SUPFAM" id="SSF50729">
    <property type="entry name" value="PH domain-like"/>
    <property type="match status" value="2"/>
</dbReference>
<reference evidence="5 6" key="1">
    <citation type="submission" date="2019-04" db="EMBL/GenBank/DDBJ databases">
        <title>Chromosome genome assembly for Takifugu flavidus.</title>
        <authorList>
            <person name="Xiao S."/>
        </authorList>
    </citation>
    <scope>NUCLEOTIDE SEQUENCE [LARGE SCALE GENOMIC DNA]</scope>
    <source>
        <strain evidence="5">HTHZ2018</strain>
        <tissue evidence="5">Muscle</tissue>
    </source>
</reference>
<protein>
    <submittedName>
        <fullName evidence="5">Insulin receptor substrate 2-A</fullName>
    </submittedName>
</protein>
<feature type="region of interest" description="Disordered" evidence="2">
    <location>
        <begin position="1"/>
        <end position="40"/>
    </location>
</feature>
<feature type="compositionally biased region" description="Polar residues" evidence="2">
    <location>
        <begin position="11"/>
        <end position="30"/>
    </location>
</feature>
<dbReference type="InterPro" id="IPR011993">
    <property type="entry name" value="PH-like_dom_sf"/>
</dbReference>
<feature type="compositionally biased region" description="Basic and acidic residues" evidence="2">
    <location>
        <begin position="381"/>
        <end position="396"/>
    </location>
</feature>
<dbReference type="SMART" id="SM01244">
    <property type="entry name" value="IRS"/>
    <property type="match status" value="1"/>
</dbReference>
<dbReference type="PROSITE" id="PS50003">
    <property type="entry name" value="PH_DOMAIN"/>
    <property type="match status" value="1"/>
</dbReference>
<dbReference type="InterPro" id="IPR039011">
    <property type="entry name" value="IRS"/>
</dbReference>
<evidence type="ECO:0000259" key="4">
    <source>
        <dbReference type="PROSITE" id="PS51064"/>
    </source>
</evidence>
<evidence type="ECO:0000256" key="1">
    <source>
        <dbReference type="ARBA" id="ARBA00022553"/>
    </source>
</evidence>
<evidence type="ECO:0000256" key="2">
    <source>
        <dbReference type="SAM" id="MobiDB-lite"/>
    </source>
</evidence>
<feature type="compositionally biased region" description="Polar residues" evidence="2">
    <location>
        <begin position="502"/>
        <end position="519"/>
    </location>
</feature>
<keyword evidence="5" id="KW-0675">Receptor</keyword>
<evidence type="ECO:0000313" key="6">
    <source>
        <dbReference type="Proteomes" id="UP000324091"/>
    </source>
</evidence>
<feature type="compositionally biased region" description="Basic and acidic residues" evidence="2">
    <location>
        <begin position="1"/>
        <end position="10"/>
    </location>
</feature>
<dbReference type="Proteomes" id="UP000324091">
    <property type="component" value="Chromosome 3"/>
</dbReference>